<accession>A0A9X2F668</accession>
<dbReference type="PANTHER" id="PTHR43377">
    <property type="entry name" value="BILIVERDIN REDUCTASE A"/>
    <property type="match status" value="1"/>
</dbReference>
<feature type="domain" description="Gfo/Idh/MocA-like oxidoreductase N-terminal" evidence="1">
    <location>
        <begin position="10"/>
        <end position="129"/>
    </location>
</feature>
<evidence type="ECO:0000313" key="2">
    <source>
        <dbReference type="EMBL" id="MCO4293116.1"/>
    </source>
</evidence>
<dbReference type="InterPro" id="IPR000683">
    <property type="entry name" value="Gfo/Idh/MocA-like_OxRdtase_N"/>
</dbReference>
<dbReference type="GO" id="GO:0000166">
    <property type="term" value="F:nucleotide binding"/>
    <property type="evidence" value="ECO:0007669"/>
    <property type="project" value="InterPro"/>
</dbReference>
<protein>
    <submittedName>
        <fullName evidence="2">Gfo/Idh/MocA family oxidoreductase</fullName>
    </submittedName>
</protein>
<gene>
    <name evidence="2" type="ORF">NF867_09590</name>
</gene>
<dbReference type="Proteomes" id="UP001155182">
    <property type="component" value="Unassembled WGS sequence"/>
</dbReference>
<dbReference type="SUPFAM" id="SSF51735">
    <property type="entry name" value="NAD(P)-binding Rossmann-fold domains"/>
    <property type="match status" value="1"/>
</dbReference>
<evidence type="ECO:0000313" key="3">
    <source>
        <dbReference type="Proteomes" id="UP001155182"/>
    </source>
</evidence>
<dbReference type="Gene3D" id="3.40.50.720">
    <property type="entry name" value="NAD(P)-binding Rossmann-like Domain"/>
    <property type="match status" value="1"/>
</dbReference>
<proteinExistence type="predicted"/>
<keyword evidence="3" id="KW-1185">Reference proteome</keyword>
<comment type="caution">
    <text evidence="2">The sequence shown here is derived from an EMBL/GenBank/DDBJ whole genome shotgun (WGS) entry which is preliminary data.</text>
</comment>
<organism evidence="2 3">
    <name type="scientific">Solitalea agri</name>
    <dbReference type="NCBI Taxonomy" id="2953739"/>
    <lineage>
        <taxon>Bacteria</taxon>
        <taxon>Pseudomonadati</taxon>
        <taxon>Bacteroidota</taxon>
        <taxon>Sphingobacteriia</taxon>
        <taxon>Sphingobacteriales</taxon>
        <taxon>Sphingobacteriaceae</taxon>
        <taxon>Solitalea</taxon>
    </lineage>
</organism>
<name>A0A9X2F668_9SPHI</name>
<reference evidence="2" key="1">
    <citation type="submission" date="2022-06" db="EMBL/GenBank/DDBJ databases">
        <title>Solitalea sp. MAHUQ-68 isolated from rhizospheric soil.</title>
        <authorList>
            <person name="Huq M.A."/>
        </authorList>
    </citation>
    <scope>NUCLEOTIDE SEQUENCE</scope>
    <source>
        <strain evidence="2">MAHUQ-68</strain>
    </source>
</reference>
<dbReference type="EMBL" id="JAMWYS010000032">
    <property type="protein sequence ID" value="MCO4293116.1"/>
    <property type="molecule type" value="Genomic_DNA"/>
</dbReference>
<dbReference type="Pfam" id="PF01408">
    <property type="entry name" value="GFO_IDH_MocA"/>
    <property type="match status" value="1"/>
</dbReference>
<evidence type="ECO:0000259" key="1">
    <source>
        <dbReference type="Pfam" id="PF01408"/>
    </source>
</evidence>
<dbReference type="AlphaFoldDB" id="A0A9X2F668"/>
<dbReference type="PANTHER" id="PTHR43377:SF1">
    <property type="entry name" value="BILIVERDIN REDUCTASE A"/>
    <property type="match status" value="1"/>
</dbReference>
<dbReference type="InterPro" id="IPR036291">
    <property type="entry name" value="NAD(P)-bd_dom_sf"/>
</dbReference>
<dbReference type="Gene3D" id="3.30.360.10">
    <property type="entry name" value="Dihydrodipicolinate Reductase, domain 2"/>
    <property type="match status" value="1"/>
</dbReference>
<dbReference type="InterPro" id="IPR051450">
    <property type="entry name" value="Gfo/Idh/MocA_Oxidoreductases"/>
</dbReference>
<sequence length="326" mass="36824">MSDNLSMNSNVLIVGAGAMAIEYFNILKSLDINVFVIGRSKDSAVKFEQATSYKPFVGGINEYIKLHNKPAFSKAIIATGTEALKDTVRMLVDWGIKNLLVEKPGALSFEQLYELNEYCHNKDCAIYIAYNRRFYESVDKANEIIKLDGGVSSFNFEFTEWSHKIEPLTKAEGVKENWFFANSTHVVDLAFYLGGGLPVRMSPFVSGQLNWHSVAIFAGAGLTSNNALFTYQANWKAPGRWGIEILTLKHKLYLRPLEELKIQKLGSIEIEDVPIDNCHLEQKFKPGLFKQTSEFINDHVSNLVTLKQHTQNSKIYEKILKGETLK</sequence>